<protein>
    <recommendedName>
        <fullName evidence="4">SGT1-domain-containing protein</fullName>
    </recommendedName>
</protein>
<proteinExistence type="predicted"/>
<dbReference type="InterPro" id="IPR010770">
    <property type="entry name" value="Ecd"/>
</dbReference>
<dbReference type="EMBL" id="ML993587">
    <property type="protein sequence ID" value="KAF2169636.1"/>
    <property type="molecule type" value="Genomic_DNA"/>
</dbReference>
<dbReference type="Pfam" id="PF07093">
    <property type="entry name" value="SGT1"/>
    <property type="match status" value="1"/>
</dbReference>
<organism evidence="2 3">
    <name type="scientific">Zasmidium cellare ATCC 36951</name>
    <dbReference type="NCBI Taxonomy" id="1080233"/>
    <lineage>
        <taxon>Eukaryota</taxon>
        <taxon>Fungi</taxon>
        <taxon>Dikarya</taxon>
        <taxon>Ascomycota</taxon>
        <taxon>Pezizomycotina</taxon>
        <taxon>Dothideomycetes</taxon>
        <taxon>Dothideomycetidae</taxon>
        <taxon>Mycosphaerellales</taxon>
        <taxon>Mycosphaerellaceae</taxon>
        <taxon>Zasmidium</taxon>
    </lineage>
</organism>
<dbReference type="OrthoDB" id="27237at2759"/>
<evidence type="ECO:0000313" key="3">
    <source>
        <dbReference type="Proteomes" id="UP000799537"/>
    </source>
</evidence>
<evidence type="ECO:0008006" key="4">
    <source>
        <dbReference type="Google" id="ProtNLM"/>
    </source>
</evidence>
<evidence type="ECO:0000256" key="1">
    <source>
        <dbReference type="SAM" id="MobiDB-lite"/>
    </source>
</evidence>
<feature type="compositionally biased region" description="Acidic residues" evidence="1">
    <location>
        <begin position="587"/>
        <end position="611"/>
    </location>
</feature>
<sequence>MDDQPPDDGLKWFGEGFDGFPKRLPDDCVEYIIYVVDQKLNNTIAVRNRLNEILKAVNDLKKKHLKDYIWQRDGFELTVHPKLDLSKPDNSRPANGPSQTPPHLRGRTDFGDSVADEWIIVFLLVEISKRFRDAWIRVYDTDGEFLLIEAANSLPKWLNPDVAESRVWLNEGHLKIVPMGPEASRNLAVQEALTLIRQDQDKLLIEPAIEKEAFYRLREYPSAISSSFHHALITIPRRLAYILHRSPAFISPATESFYLRDPVSLKPLNTKDLSTLSFSPEDFVTISVKFTKVGYAQLRSQVFDPPPAWTAVIPRMQDEKVAIGMKLTCGFEMLVADPQNQDKRSVQAIKLLLEDLESGDETLPSDEEIAAWPKTQDDEKWLDIDYNDFENELSGKGGSKKNANDGGFGDQGAQENLRKMVSRFQDFLEDDEAGADGVDDLDDDDDDESGDDDADEDKEKVDTSAADEMEFEKSMNETRTMSEDHVKASGLLEEARKLALQDDEDASDFDDEEQLQKVMELMEKELKGHGALVLNGTGESKVQGKGKGPATAKTSKSEATTKPFFGPERPPGAQSNAVVKKSVRFDDGDEDDDDVGPGDGELSSDDEDYNDVDLDLAKNMLESFKGQAGMAGPAGNLMRALGVNMPRDEDGD</sequence>
<dbReference type="PANTHER" id="PTHR13060">
    <property type="entry name" value="SGT1 PROTEIN HSGT1 SUPPRESSOR OF GCR2"/>
    <property type="match status" value="1"/>
</dbReference>
<name>A0A6A6CVV9_ZASCE</name>
<feature type="region of interest" description="Disordered" evidence="1">
    <location>
        <begin position="84"/>
        <end position="107"/>
    </location>
</feature>
<feature type="region of interest" description="Disordered" evidence="1">
    <location>
        <begin position="393"/>
        <end position="412"/>
    </location>
</feature>
<reference evidence="2" key="1">
    <citation type="journal article" date="2020" name="Stud. Mycol.">
        <title>101 Dothideomycetes genomes: a test case for predicting lifestyles and emergence of pathogens.</title>
        <authorList>
            <person name="Haridas S."/>
            <person name="Albert R."/>
            <person name="Binder M."/>
            <person name="Bloem J."/>
            <person name="Labutti K."/>
            <person name="Salamov A."/>
            <person name="Andreopoulos B."/>
            <person name="Baker S."/>
            <person name="Barry K."/>
            <person name="Bills G."/>
            <person name="Bluhm B."/>
            <person name="Cannon C."/>
            <person name="Castanera R."/>
            <person name="Culley D."/>
            <person name="Daum C."/>
            <person name="Ezra D."/>
            <person name="Gonzalez J."/>
            <person name="Henrissat B."/>
            <person name="Kuo A."/>
            <person name="Liang C."/>
            <person name="Lipzen A."/>
            <person name="Lutzoni F."/>
            <person name="Magnuson J."/>
            <person name="Mondo S."/>
            <person name="Nolan M."/>
            <person name="Ohm R."/>
            <person name="Pangilinan J."/>
            <person name="Park H.-J."/>
            <person name="Ramirez L."/>
            <person name="Alfaro M."/>
            <person name="Sun H."/>
            <person name="Tritt A."/>
            <person name="Yoshinaga Y."/>
            <person name="Zwiers L.-H."/>
            <person name="Turgeon B."/>
            <person name="Goodwin S."/>
            <person name="Spatafora J."/>
            <person name="Crous P."/>
            <person name="Grigoriev I."/>
        </authorList>
    </citation>
    <scope>NUCLEOTIDE SEQUENCE</scope>
    <source>
        <strain evidence="2">ATCC 36951</strain>
    </source>
</reference>
<dbReference type="GeneID" id="54558479"/>
<feature type="compositionally biased region" description="Basic and acidic residues" evidence="1">
    <location>
        <begin position="471"/>
        <end position="483"/>
    </location>
</feature>
<gene>
    <name evidence="2" type="ORF">M409DRAFT_20050</name>
</gene>
<feature type="compositionally biased region" description="Low complexity" evidence="1">
    <location>
        <begin position="550"/>
        <end position="562"/>
    </location>
</feature>
<dbReference type="AlphaFoldDB" id="A0A6A6CVV9"/>
<feature type="compositionally biased region" description="Acidic residues" evidence="1">
    <location>
        <begin position="432"/>
        <end position="456"/>
    </location>
</feature>
<keyword evidence="3" id="KW-1185">Reference proteome</keyword>
<dbReference type="PANTHER" id="PTHR13060:SF0">
    <property type="entry name" value="PROTEIN ECDYSONELESS HOMOLOG"/>
    <property type="match status" value="1"/>
</dbReference>
<feature type="region of interest" description="Disordered" evidence="1">
    <location>
        <begin position="534"/>
        <end position="611"/>
    </location>
</feature>
<dbReference type="RefSeq" id="XP_033670525.1">
    <property type="nucleotide sequence ID" value="XM_033805207.1"/>
</dbReference>
<evidence type="ECO:0000313" key="2">
    <source>
        <dbReference type="EMBL" id="KAF2169636.1"/>
    </source>
</evidence>
<dbReference type="GO" id="GO:0005634">
    <property type="term" value="C:nucleus"/>
    <property type="evidence" value="ECO:0007669"/>
    <property type="project" value="TreeGrafter"/>
</dbReference>
<dbReference type="Proteomes" id="UP000799537">
    <property type="component" value="Unassembled WGS sequence"/>
</dbReference>
<feature type="region of interest" description="Disordered" evidence="1">
    <location>
        <begin position="432"/>
        <end position="483"/>
    </location>
</feature>
<accession>A0A6A6CVV9</accession>